<dbReference type="SUPFAM" id="SSF54001">
    <property type="entry name" value="Cysteine proteinases"/>
    <property type="match status" value="1"/>
</dbReference>
<name>A0A918V2P2_9ACTN</name>
<dbReference type="AlphaFoldDB" id="A0A918V2P2"/>
<gene>
    <name evidence="1" type="ORF">GCM10010387_61460</name>
</gene>
<dbReference type="Proteomes" id="UP000630936">
    <property type="component" value="Unassembled WGS sequence"/>
</dbReference>
<organism evidence="1 2">
    <name type="scientific">Streptomyces inusitatus</name>
    <dbReference type="NCBI Taxonomy" id="68221"/>
    <lineage>
        <taxon>Bacteria</taxon>
        <taxon>Bacillati</taxon>
        <taxon>Actinomycetota</taxon>
        <taxon>Actinomycetes</taxon>
        <taxon>Kitasatosporales</taxon>
        <taxon>Streptomycetaceae</taxon>
        <taxon>Streptomyces</taxon>
    </lineage>
</organism>
<protein>
    <recommendedName>
        <fullName evidence="3">Peptidase C1A papain C-terminal domain-containing protein</fullName>
    </recommendedName>
</protein>
<evidence type="ECO:0000313" key="2">
    <source>
        <dbReference type="Proteomes" id="UP000630936"/>
    </source>
</evidence>
<reference evidence="1" key="2">
    <citation type="submission" date="2020-09" db="EMBL/GenBank/DDBJ databases">
        <authorList>
            <person name="Sun Q."/>
            <person name="Ohkuma M."/>
        </authorList>
    </citation>
    <scope>NUCLEOTIDE SEQUENCE</scope>
    <source>
        <strain evidence="1">JCM 4988</strain>
    </source>
</reference>
<dbReference type="EMBL" id="BMWG01000029">
    <property type="protein sequence ID" value="GGZ59445.1"/>
    <property type="molecule type" value="Genomic_DNA"/>
</dbReference>
<evidence type="ECO:0000313" key="1">
    <source>
        <dbReference type="EMBL" id="GGZ59445.1"/>
    </source>
</evidence>
<comment type="caution">
    <text evidence="1">The sequence shown here is derived from an EMBL/GenBank/DDBJ whole genome shotgun (WGS) entry which is preliminary data.</text>
</comment>
<dbReference type="RefSeq" id="WP_190126550.1">
    <property type="nucleotide sequence ID" value="NZ_BMWG01000029.1"/>
</dbReference>
<reference evidence="1" key="1">
    <citation type="journal article" date="2014" name="Int. J. Syst. Evol. Microbiol.">
        <title>Complete genome sequence of Corynebacterium casei LMG S-19264T (=DSM 44701T), isolated from a smear-ripened cheese.</title>
        <authorList>
            <consortium name="US DOE Joint Genome Institute (JGI-PGF)"/>
            <person name="Walter F."/>
            <person name="Albersmeier A."/>
            <person name="Kalinowski J."/>
            <person name="Ruckert C."/>
        </authorList>
    </citation>
    <scope>NUCLEOTIDE SEQUENCE</scope>
    <source>
        <strain evidence="1">JCM 4988</strain>
    </source>
</reference>
<accession>A0A918V2P2</accession>
<evidence type="ECO:0008006" key="3">
    <source>
        <dbReference type="Google" id="ProtNLM"/>
    </source>
</evidence>
<dbReference type="Gene3D" id="3.90.70.10">
    <property type="entry name" value="Cysteine proteinases"/>
    <property type="match status" value="1"/>
</dbReference>
<sequence length="506" mass="54979">MPRPLRFEDIAEAKRHLLDDPAAHRRAVRRANDAALLNGLVRVPPAAPAREAVSLTRHQTGFRDQGSRGTCCAFAACAAVEAAYKRAHGIEIDLSEQFAFHVHKAGELRPDYASTGTHPENNSSYWDFQGGSDIVDKLARTALPEESLAPYLDGWAMDLLRHATPASGSLGPGCVQEEVDAFEYLEAHVPTRARRSARFRVTGFAALPDSPSPAQVEAVLAEGHEVVADLPGHCLLLVGYDRARRVYTVKNSWGEGEFLELSYDSADWPVIGGRYVTAVQAPDAAPQWDAFWIGRWRMDHDGWRGDLVIRRTTDYRSDPHAPTKLGDYYRNGQAYDVNGVTTQNGQGLHFWVADLPGRLRPGTPAGQEFRAYVFGGDPDSAAGWTTWNGTPFGLSLGRAELPGAPAQGFTAPDWTGVWEMNHDGVRGRLDIVSAHPFAAVYTTGDGQALRASGGPHGSRPHILDLAVPLPGGGRRFRLLAHTWAKGVFSGHTSAGGLDLGVRGHRL</sequence>
<dbReference type="InterPro" id="IPR038765">
    <property type="entry name" value="Papain-like_cys_pep_sf"/>
</dbReference>
<proteinExistence type="predicted"/>
<keyword evidence="2" id="KW-1185">Reference proteome</keyword>